<evidence type="ECO:0000313" key="1">
    <source>
        <dbReference type="EMBL" id="KAI8022854.1"/>
    </source>
</evidence>
<gene>
    <name evidence="1" type="ORF">LOK49_LG03G02444</name>
</gene>
<accession>A0ACC0ID56</accession>
<organism evidence="1 2">
    <name type="scientific">Camellia lanceoleosa</name>
    <dbReference type="NCBI Taxonomy" id="1840588"/>
    <lineage>
        <taxon>Eukaryota</taxon>
        <taxon>Viridiplantae</taxon>
        <taxon>Streptophyta</taxon>
        <taxon>Embryophyta</taxon>
        <taxon>Tracheophyta</taxon>
        <taxon>Spermatophyta</taxon>
        <taxon>Magnoliopsida</taxon>
        <taxon>eudicotyledons</taxon>
        <taxon>Gunneridae</taxon>
        <taxon>Pentapetalae</taxon>
        <taxon>asterids</taxon>
        <taxon>Ericales</taxon>
        <taxon>Theaceae</taxon>
        <taxon>Camellia</taxon>
    </lineage>
</organism>
<keyword evidence="2" id="KW-1185">Reference proteome</keyword>
<dbReference type="Proteomes" id="UP001060215">
    <property type="component" value="Chromosome 6"/>
</dbReference>
<reference evidence="1 2" key="1">
    <citation type="journal article" date="2022" name="Plant J.">
        <title>Chromosome-level genome of Camellia lanceoleosa provides a valuable resource for understanding genome evolution and self-incompatibility.</title>
        <authorList>
            <person name="Gong W."/>
            <person name="Xiao S."/>
            <person name="Wang L."/>
            <person name="Liao Z."/>
            <person name="Chang Y."/>
            <person name="Mo W."/>
            <person name="Hu G."/>
            <person name="Li W."/>
            <person name="Zhao G."/>
            <person name="Zhu H."/>
            <person name="Hu X."/>
            <person name="Ji K."/>
            <person name="Xiang X."/>
            <person name="Song Q."/>
            <person name="Yuan D."/>
            <person name="Jin S."/>
            <person name="Zhang L."/>
        </authorList>
    </citation>
    <scope>NUCLEOTIDE SEQUENCE [LARGE SCALE GENOMIC DNA]</scope>
    <source>
        <strain evidence="1">SQ_2022a</strain>
    </source>
</reference>
<dbReference type="EMBL" id="CM045763">
    <property type="protein sequence ID" value="KAI8022854.1"/>
    <property type="molecule type" value="Genomic_DNA"/>
</dbReference>
<comment type="caution">
    <text evidence="1">The sequence shown here is derived from an EMBL/GenBank/DDBJ whole genome shotgun (WGS) entry which is preliminary data.</text>
</comment>
<name>A0ACC0ID56_9ERIC</name>
<proteinExistence type="predicted"/>
<evidence type="ECO:0000313" key="2">
    <source>
        <dbReference type="Proteomes" id="UP001060215"/>
    </source>
</evidence>
<sequence>MLDRFFKAHQLWKIKRVLRNGKLSLLCLILTVVVIRSKLGVGKFGTPQENFNEIRDHFYSSWRAEPRRILEEASPSPHSSINHSSTVSSPNEYNPFFSNFLCI</sequence>
<protein>
    <submittedName>
        <fullName evidence="1">Xyloglucan 6-xylosyltransferase 1</fullName>
    </submittedName>
</protein>